<keyword evidence="5 9" id="KW-0464">Manganese</keyword>
<keyword evidence="6 8" id="KW-0119">Carbohydrate metabolism</keyword>
<organism evidence="10 11">
    <name type="scientific">Chloroflexus aurantiacus (strain ATCC 29366 / DSM 635 / J-10-fl)</name>
    <dbReference type="NCBI Taxonomy" id="324602"/>
    <lineage>
        <taxon>Bacteria</taxon>
        <taxon>Bacillati</taxon>
        <taxon>Chloroflexota</taxon>
        <taxon>Chloroflexia</taxon>
        <taxon>Chloroflexales</taxon>
        <taxon>Chloroflexineae</taxon>
        <taxon>Chloroflexaceae</taxon>
        <taxon>Chloroflexus</taxon>
    </lineage>
</organism>
<dbReference type="Gene3D" id="3.40.190.90">
    <property type="match status" value="1"/>
</dbReference>
<dbReference type="HOGENOM" id="CLU_054938_0_0_0"/>
<keyword evidence="11" id="KW-1185">Reference proteome</keyword>
<dbReference type="FunFam" id="3.40.190.90:FF:000001">
    <property type="entry name" value="Fructose-1,6-bisphosphatase"/>
    <property type="match status" value="1"/>
</dbReference>
<dbReference type="GO" id="GO:0006094">
    <property type="term" value="P:gluconeogenesis"/>
    <property type="evidence" value="ECO:0000318"/>
    <property type="project" value="GO_Central"/>
</dbReference>
<accession>A9WK12</accession>
<keyword evidence="4" id="KW-0378">Hydrolase</keyword>
<evidence type="ECO:0000256" key="1">
    <source>
        <dbReference type="ARBA" id="ARBA00001273"/>
    </source>
</evidence>
<name>A9WK12_CHLAA</name>
<proteinExistence type="inferred from homology"/>
<feature type="binding site" evidence="9">
    <location>
        <position position="226"/>
    </location>
    <ligand>
        <name>Mn(2+)</name>
        <dbReference type="ChEBI" id="CHEBI:29035"/>
        <label>2</label>
    </ligand>
</feature>
<dbReference type="GO" id="GO:0006071">
    <property type="term" value="P:glycerol metabolic process"/>
    <property type="evidence" value="ECO:0007669"/>
    <property type="project" value="InterPro"/>
</dbReference>
<comment type="cofactor">
    <cofactor evidence="9">
        <name>Mn(2+)</name>
        <dbReference type="ChEBI" id="CHEBI:29035"/>
    </cofactor>
</comment>
<dbReference type="STRING" id="324602.Caur_1234"/>
<evidence type="ECO:0000256" key="6">
    <source>
        <dbReference type="ARBA" id="ARBA00023277"/>
    </source>
</evidence>
<gene>
    <name evidence="10" type="ordered locus">Caur_1234</name>
</gene>
<keyword evidence="3 9" id="KW-0479">Metal-binding</keyword>
<evidence type="ECO:0000256" key="8">
    <source>
        <dbReference type="PIRNR" id="PIRNR004532"/>
    </source>
</evidence>
<comment type="pathway">
    <text evidence="7">Carbohydrate biosynthesis.</text>
</comment>
<reference evidence="11" key="1">
    <citation type="journal article" date="2011" name="BMC Genomics">
        <title>Complete genome sequence of the filamentous anoxygenic phototrophic bacterium Chloroflexus aurantiacus.</title>
        <authorList>
            <person name="Tang K.H."/>
            <person name="Barry K."/>
            <person name="Chertkov O."/>
            <person name="Dalin E."/>
            <person name="Han C.S."/>
            <person name="Hauser L.J."/>
            <person name="Honchak B.M."/>
            <person name="Karbach L.E."/>
            <person name="Land M.L."/>
            <person name="Lapidus A."/>
            <person name="Larimer F.W."/>
            <person name="Mikhailova N."/>
            <person name="Pitluck S."/>
            <person name="Pierson B.K."/>
            <person name="Blankenship R.E."/>
        </authorList>
    </citation>
    <scope>NUCLEOTIDE SEQUENCE [LARGE SCALE GENOMIC DNA]</scope>
    <source>
        <strain evidence="11">ATCC 29366 / DSM 635 / J-10-fl</strain>
    </source>
</reference>
<dbReference type="Pfam" id="PF03320">
    <property type="entry name" value="FBPase_glpX"/>
    <property type="match status" value="1"/>
</dbReference>
<dbReference type="AlphaFoldDB" id="A9WK12"/>
<dbReference type="PATRIC" id="fig|324602.8.peg.1418"/>
<feature type="binding site" evidence="9">
    <location>
        <position position="97"/>
    </location>
    <ligand>
        <name>Mn(2+)</name>
        <dbReference type="ChEBI" id="CHEBI:29035"/>
        <label>2</label>
    </ligand>
</feature>
<dbReference type="InParanoid" id="A9WK12"/>
<feature type="binding site" evidence="9">
    <location>
        <position position="94"/>
    </location>
    <ligand>
        <name>Mn(2+)</name>
        <dbReference type="ChEBI" id="CHEBI:29035"/>
        <label>2</label>
    </ligand>
</feature>
<comment type="similarity">
    <text evidence="2 8">Belongs to the FBPase class 2 family.</text>
</comment>
<sequence length="326" mass="34096">MDVPLSQKLGPNTGLDLVRATEAAAIAAARLMGRGEIEAADQAAATAMAAALANLELDGRLVMGEEVREMTTTALAGGMRIGTGNGPPADLVVDPVDGRRQLAQGRAGAVSFAAVTNRGALWAPHPAAYMEKIIVGPQVAPYLVPECLDAPAGWTLALVARATRRSVRDLVVFVLDRPRHAHLIEEIRAAGARVMLADDGDIYGALLATIAGTNVDILMGIGGAPEGVLAACAVKSLGGAMLARLAPQSEAEREAITRAGLDTKRILTCDDIVSSNQIFFVATGITDSVLLRGVRLAGDRAETNSLILRCETRTRRIIFAEHLLTG</sequence>
<evidence type="ECO:0000256" key="4">
    <source>
        <dbReference type="ARBA" id="ARBA00022801"/>
    </source>
</evidence>
<dbReference type="SUPFAM" id="SSF56655">
    <property type="entry name" value="Carbohydrate phosphatase"/>
    <property type="match status" value="1"/>
</dbReference>
<evidence type="ECO:0000256" key="7">
    <source>
        <dbReference type="ARBA" id="ARBA00024331"/>
    </source>
</evidence>
<dbReference type="Gene3D" id="3.30.540.10">
    <property type="entry name" value="Fructose-1,6-Bisphosphatase, subunit A, domain 1"/>
    <property type="match status" value="1"/>
</dbReference>
<dbReference type="PIRSF" id="PIRSF004532">
    <property type="entry name" value="GlpX"/>
    <property type="match status" value="1"/>
</dbReference>
<dbReference type="EMBL" id="CP000909">
    <property type="protein sequence ID" value="ABY34463.1"/>
    <property type="molecule type" value="Genomic_DNA"/>
</dbReference>
<evidence type="ECO:0000256" key="3">
    <source>
        <dbReference type="ARBA" id="ARBA00022723"/>
    </source>
</evidence>
<dbReference type="GO" id="GO:0030388">
    <property type="term" value="P:fructose 1,6-bisphosphate metabolic process"/>
    <property type="evidence" value="ECO:0000318"/>
    <property type="project" value="GO_Central"/>
</dbReference>
<protein>
    <recommendedName>
        <fullName evidence="8">Fructose-1,6-bisphosphatase</fullName>
    </recommendedName>
</protein>
<evidence type="ECO:0000313" key="10">
    <source>
        <dbReference type="EMBL" id="ABY34463.1"/>
    </source>
</evidence>
<dbReference type="PANTHER" id="PTHR30447">
    <property type="entry name" value="FRUCTOSE-1,6-BISPHOSPHATASE CLASS 2"/>
    <property type="match status" value="1"/>
</dbReference>
<feature type="binding site" evidence="9">
    <location>
        <position position="65"/>
    </location>
    <ligand>
        <name>Mn(2+)</name>
        <dbReference type="ChEBI" id="CHEBI:29035"/>
        <label>1</label>
    </ligand>
</feature>
<dbReference type="PANTHER" id="PTHR30447:SF0">
    <property type="entry name" value="FRUCTOSE-1,6-BISPHOSPHATASE 1 CLASS 2-RELATED"/>
    <property type="match status" value="1"/>
</dbReference>
<feature type="binding site" evidence="9">
    <location>
        <position position="41"/>
    </location>
    <ligand>
        <name>Mn(2+)</name>
        <dbReference type="ChEBI" id="CHEBI:29035"/>
        <label>1</label>
    </ligand>
</feature>
<dbReference type="RefSeq" id="WP_012257119.1">
    <property type="nucleotide sequence ID" value="NC_010175.1"/>
</dbReference>
<comment type="catalytic activity">
    <reaction evidence="1">
        <text>beta-D-fructose 1,6-bisphosphate + H2O = beta-D-fructose 6-phosphate + phosphate</text>
        <dbReference type="Rhea" id="RHEA:11064"/>
        <dbReference type="ChEBI" id="CHEBI:15377"/>
        <dbReference type="ChEBI" id="CHEBI:32966"/>
        <dbReference type="ChEBI" id="CHEBI:43474"/>
        <dbReference type="ChEBI" id="CHEBI:57634"/>
        <dbReference type="EC" id="3.1.3.11"/>
    </reaction>
</comment>
<dbReference type="GO" id="GO:0046872">
    <property type="term" value="F:metal ion binding"/>
    <property type="evidence" value="ECO:0007669"/>
    <property type="project" value="UniProtKB-KW"/>
</dbReference>
<evidence type="ECO:0000256" key="2">
    <source>
        <dbReference type="ARBA" id="ARBA00008989"/>
    </source>
</evidence>
<dbReference type="KEGG" id="cau:Caur_1234"/>
<evidence type="ECO:0000256" key="5">
    <source>
        <dbReference type="ARBA" id="ARBA00023211"/>
    </source>
</evidence>
<evidence type="ECO:0000256" key="9">
    <source>
        <dbReference type="PIRSR" id="PIRSR004532-1"/>
    </source>
</evidence>
<dbReference type="eggNOG" id="COG1494">
    <property type="taxonomic scope" value="Bacteria"/>
</dbReference>
<dbReference type="GO" id="GO:0042132">
    <property type="term" value="F:fructose 1,6-bisphosphate 1-phosphatase activity"/>
    <property type="evidence" value="ECO:0000318"/>
    <property type="project" value="GO_Central"/>
</dbReference>
<evidence type="ECO:0000313" key="11">
    <source>
        <dbReference type="Proteomes" id="UP000002008"/>
    </source>
</evidence>
<dbReference type="InterPro" id="IPR004464">
    <property type="entry name" value="FBPase_class-2/SBPase"/>
</dbReference>
<dbReference type="Proteomes" id="UP000002008">
    <property type="component" value="Chromosome"/>
</dbReference>
<dbReference type="EnsemblBacteria" id="ABY34463">
    <property type="protein sequence ID" value="ABY34463"/>
    <property type="gene ID" value="Caur_1234"/>
</dbReference>